<dbReference type="Pfam" id="PF00289">
    <property type="entry name" value="Biotin_carb_N"/>
    <property type="match status" value="1"/>
</dbReference>
<dbReference type="Proteomes" id="UP000759131">
    <property type="component" value="Unassembled WGS sequence"/>
</dbReference>
<evidence type="ECO:0000256" key="1">
    <source>
        <dbReference type="ARBA" id="ARBA00022598"/>
    </source>
</evidence>
<keyword evidence="4" id="KW-0092">Biotin</keyword>
<organism evidence="6">
    <name type="scientific">Medioppia subpectinata</name>
    <dbReference type="NCBI Taxonomy" id="1979941"/>
    <lineage>
        <taxon>Eukaryota</taxon>
        <taxon>Metazoa</taxon>
        <taxon>Ecdysozoa</taxon>
        <taxon>Arthropoda</taxon>
        <taxon>Chelicerata</taxon>
        <taxon>Arachnida</taxon>
        <taxon>Acari</taxon>
        <taxon>Acariformes</taxon>
        <taxon>Sarcoptiformes</taxon>
        <taxon>Oribatida</taxon>
        <taxon>Brachypylina</taxon>
        <taxon>Oppioidea</taxon>
        <taxon>Oppiidae</taxon>
        <taxon>Medioppia</taxon>
    </lineage>
</organism>
<dbReference type="PROSITE" id="PS50979">
    <property type="entry name" value="BC"/>
    <property type="match status" value="1"/>
</dbReference>
<gene>
    <name evidence="6" type="ORF">OSB1V03_LOCUS22866</name>
</gene>
<dbReference type="GO" id="GO:0005739">
    <property type="term" value="C:mitochondrion"/>
    <property type="evidence" value="ECO:0007669"/>
    <property type="project" value="TreeGrafter"/>
</dbReference>
<dbReference type="PANTHER" id="PTHR18866:SF33">
    <property type="entry name" value="METHYLCROTONOYL-COA CARBOXYLASE SUBUNIT ALPHA, MITOCHONDRIAL-RELATED"/>
    <property type="match status" value="1"/>
</dbReference>
<accession>A0A7R9LZ57</accession>
<keyword evidence="3" id="KW-0067">ATP-binding</keyword>
<dbReference type="GO" id="GO:0005524">
    <property type="term" value="F:ATP binding"/>
    <property type="evidence" value="ECO:0007669"/>
    <property type="project" value="UniProtKB-KW"/>
</dbReference>
<sequence>KNLQILSTKRLEICGPNARHFGKQSIYFADKLDSNESVIIGEIACRVIKTCRQMGIKSVAIHSDIDSTALHVQMAD</sequence>
<evidence type="ECO:0000256" key="4">
    <source>
        <dbReference type="ARBA" id="ARBA00023267"/>
    </source>
</evidence>
<dbReference type="InterPro" id="IPR005481">
    <property type="entry name" value="BC-like_N"/>
</dbReference>
<feature type="non-terminal residue" evidence="6">
    <location>
        <position position="1"/>
    </location>
</feature>
<dbReference type="OrthoDB" id="8190040at2759"/>
<name>A0A7R9LZ57_9ACAR</name>
<keyword evidence="7" id="KW-1185">Reference proteome</keyword>
<dbReference type="Gene3D" id="3.40.50.20">
    <property type="match status" value="1"/>
</dbReference>
<dbReference type="InterPro" id="IPR050856">
    <property type="entry name" value="Biotin_carboxylase_complex"/>
</dbReference>
<dbReference type="InterPro" id="IPR016185">
    <property type="entry name" value="PreATP-grasp_dom_sf"/>
</dbReference>
<evidence type="ECO:0000256" key="2">
    <source>
        <dbReference type="ARBA" id="ARBA00022741"/>
    </source>
</evidence>
<keyword evidence="2" id="KW-0547">Nucleotide-binding</keyword>
<keyword evidence="1" id="KW-0436">Ligase</keyword>
<proteinExistence type="predicted"/>
<feature type="domain" description="Biotin carboxylation" evidence="5">
    <location>
        <begin position="31"/>
        <end position="76"/>
    </location>
</feature>
<feature type="non-terminal residue" evidence="6">
    <location>
        <position position="76"/>
    </location>
</feature>
<evidence type="ECO:0000313" key="6">
    <source>
        <dbReference type="EMBL" id="CAD7650459.1"/>
    </source>
</evidence>
<evidence type="ECO:0000256" key="3">
    <source>
        <dbReference type="ARBA" id="ARBA00022840"/>
    </source>
</evidence>
<protein>
    <recommendedName>
        <fullName evidence="5">Biotin carboxylation domain-containing protein</fullName>
    </recommendedName>
</protein>
<dbReference type="SUPFAM" id="SSF52440">
    <property type="entry name" value="PreATP-grasp domain"/>
    <property type="match status" value="1"/>
</dbReference>
<dbReference type="EMBL" id="OC906669">
    <property type="protein sequence ID" value="CAD7650459.1"/>
    <property type="molecule type" value="Genomic_DNA"/>
</dbReference>
<dbReference type="GO" id="GO:0004658">
    <property type="term" value="F:propionyl-CoA carboxylase activity"/>
    <property type="evidence" value="ECO:0007669"/>
    <property type="project" value="TreeGrafter"/>
</dbReference>
<reference evidence="6" key="1">
    <citation type="submission" date="2020-11" db="EMBL/GenBank/DDBJ databases">
        <authorList>
            <person name="Tran Van P."/>
        </authorList>
    </citation>
    <scope>NUCLEOTIDE SEQUENCE</scope>
</reference>
<evidence type="ECO:0000313" key="7">
    <source>
        <dbReference type="Proteomes" id="UP000759131"/>
    </source>
</evidence>
<dbReference type="InterPro" id="IPR011764">
    <property type="entry name" value="Biotin_carboxylation_dom"/>
</dbReference>
<evidence type="ECO:0000259" key="5">
    <source>
        <dbReference type="PROSITE" id="PS50979"/>
    </source>
</evidence>
<dbReference type="AlphaFoldDB" id="A0A7R9LZ57"/>
<dbReference type="EMBL" id="CAJPIZ010052094">
    <property type="protein sequence ID" value="CAG2122921.1"/>
    <property type="molecule type" value="Genomic_DNA"/>
</dbReference>
<dbReference type="PANTHER" id="PTHR18866">
    <property type="entry name" value="CARBOXYLASE:PYRUVATE/ACETYL-COA/PROPIONYL-COA CARBOXYLASE"/>
    <property type="match status" value="1"/>
</dbReference>